<dbReference type="AlphaFoldDB" id="G4ZCH6"/>
<evidence type="ECO:0000256" key="1">
    <source>
        <dbReference type="SAM" id="MobiDB-lite"/>
    </source>
</evidence>
<organism evidence="2 3">
    <name type="scientific">Phytophthora sojae (strain P6497)</name>
    <name type="common">Soybean stem and root rot agent</name>
    <name type="synonym">Phytophthora megasperma f. sp. glycines</name>
    <dbReference type="NCBI Taxonomy" id="1094619"/>
    <lineage>
        <taxon>Eukaryota</taxon>
        <taxon>Sar</taxon>
        <taxon>Stramenopiles</taxon>
        <taxon>Oomycota</taxon>
        <taxon>Peronosporomycetes</taxon>
        <taxon>Peronosporales</taxon>
        <taxon>Peronosporaceae</taxon>
        <taxon>Phytophthora</taxon>
    </lineage>
</organism>
<feature type="region of interest" description="Disordered" evidence="1">
    <location>
        <begin position="34"/>
        <end position="54"/>
    </location>
</feature>
<dbReference type="EMBL" id="JH159154">
    <property type="protein sequence ID" value="EGZ16865.1"/>
    <property type="molecule type" value="Genomic_DNA"/>
</dbReference>
<evidence type="ECO:0000313" key="2">
    <source>
        <dbReference type="EMBL" id="EGZ16865.1"/>
    </source>
</evidence>
<gene>
    <name evidence="2" type="ORF">PHYSODRAFT_500994</name>
</gene>
<proteinExistence type="predicted"/>
<name>G4ZCH6_PHYSP</name>
<evidence type="ECO:0000313" key="3">
    <source>
        <dbReference type="Proteomes" id="UP000002640"/>
    </source>
</evidence>
<dbReference type="InParanoid" id="G4ZCH6"/>
<dbReference type="GeneID" id="20657908"/>
<accession>G4ZCH6</accession>
<feature type="non-terminal residue" evidence="2">
    <location>
        <position position="1"/>
    </location>
</feature>
<dbReference type="RefSeq" id="XP_009525923.1">
    <property type="nucleotide sequence ID" value="XM_009527628.1"/>
</dbReference>
<keyword evidence="3" id="KW-1185">Reference proteome</keyword>
<sequence length="132" mass="14348">APPRRKEWEVKSVVAPAGSATRLRRRASVSGVASVAGASSPTFSPERCSRSSTDDTGNVCIAYAMAMAWSGHVMKELLSGKRERSCSSDVFARIRRRNSTLPEPTARLRFWINARSGACPSAYHMMDRSAAS</sequence>
<reference evidence="2 3" key="1">
    <citation type="journal article" date="2006" name="Science">
        <title>Phytophthora genome sequences uncover evolutionary origins and mechanisms of pathogenesis.</title>
        <authorList>
            <person name="Tyler B.M."/>
            <person name="Tripathy S."/>
            <person name="Zhang X."/>
            <person name="Dehal P."/>
            <person name="Jiang R.H."/>
            <person name="Aerts A."/>
            <person name="Arredondo F.D."/>
            <person name="Baxter L."/>
            <person name="Bensasson D."/>
            <person name="Beynon J.L."/>
            <person name="Chapman J."/>
            <person name="Damasceno C.M."/>
            <person name="Dorrance A.E."/>
            <person name="Dou D."/>
            <person name="Dickerman A.W."/>
            <person name="Dubchak I.L."/>
            <person name="Garbelotto M."/>
            <person name="Gijzen M."/>
            <person name="Gordon S.G."/>
            <person name="Govers F."/>
            <person name="Grunwald N.J."/>
            <person name="Huang W."/>
            <person name="Ivors K.L."/>
            <person name="Jones R.W."/>
            <person name="Kamoun S."/>
            <person name="Krampis K."/>
            <person name="Lamour K.H."/>
            <person name="Lee M.K."/>
            <person name="McDonald W.H."/>
            <person name="Medina M."/>
            <person name="Meijer H.J."/>
            <person name="Nordberg E.K."/>
            <person name="Maclean D.J."/>
            <person name="Ospina-Giraldo M.D."/>
            <person name="Morris P.F."/>
            <person name="Phuntumart V."/>
            <person name="Putnam N.H."/>
            <person name="Rash S."/>
            <person name="Rose J.K."/>
            <person name="Sakihama Y."/>
            <person name="Salamov A.A."/>
            <person name="Savidor A."/>
            <person name="Scheuring C.F."/>
            <person name="Smith B.M."/>
            <person name="Sobral B.W."/>
            <person name="Terry A."/>
            <person name="Torto-Alalibo T.A."/>
            <person name="Win J."/>
            <person name="Xu Z."/>
            <person name="Zhang H."/>
            <person name="Grigoriev I.V."/>
            <person name="Rokhsar D.S."/>
            <person name="Boore J.L."/>
        </authorList>
    </citation>
    <scope>NUCLEOTIDE SEQUENCE [LARGE SCALE GENOMIC DNA]</scope>
    <source>
        <strain evidence="2 3">P6497</strain>
    </source>
</reference>
<protein>
    <submittedName>
        <fullName evidence="2">Uncharacterized protein</fullName>
    </submittedName>
</protein>
<dbReference type="Proteomes" id="UP000002640">
    <property type="component" value="Unassembled WGS sequence"/>
</dbReference>
<dbReference type="KEGG" id="psoj:PHYSODRAFT_500994"/>